<dbReference type="Gene3D" id="3.40.630.30">
    <property type="match status" value="1"/>
</dbReference>
<dbReference type="STRING" id="435880.SAMN04487988_108157"/>
<dbReference type="PANTHER" id="PTHR43072">
    <property type="entry name" value="N-ACETYLTRANSFERASE"/>
    <property type="match status" value="1"/>
</dbReference>
<proteinExistence type="predicted"/>
<keyword evidence="2" id="KW-0012">Acyltransferase</keyword>
<evidence type="ECO:0000256" key="1">
    <source>
        <dbReference type="ARBA" id="ARBA00022679"/>
    </source>
</evidence>
<dbReference type="OrthoDB" id="9799096at2"/>
<dbReference type="GO" id="GO:0016747">
    <property type="term" value="F:acyltransferase activity, transferring groups other than amino-acyl groups"/>
    <property type="evidence" value="ECO:0007669"/>
    <property type="project" value="InterPro"/>
</dbReference>
<keyword evidence="5" id="KW-1185">Reference proteome</keyword>
<feature type="domain" description="N-acetyltransferase" evidence="3">
    <location>
        <begin position="3"/>
        <end position="158"/>
    </location>
</feature>
<dbReference type="Pfam" id="PF13420">
    <property type="entry name" value="Acetyltransf_4"/>
    <property type="match status" value="1"/>
</dbReference>
<dbReference type="InterPro" id="IPR000182">
    <property type="entry name" value="GNAT_dom"/>
</dbReference>
<evidence type="ECO:0000313" key="4">
    <source>
        <dbReference type="EMBL" id="SFG81099.1"/>
    </source>
</evidence>
<name>A0A1I2UY34_9BACT</name>
<dbReference type="PANTHER" id="PTHR43072:SF23">
    <property type="entry name" value="UPF0039 PROTEIN C11D3.02C"/>
    <property type="match status" value="1"/>
</dbReference>
<dbReference type="RefSeq" id="WP_092792086.1">
    <property type="nucleotide sequence ID" value="NZ_FOPC01000008.1"/>
</dbReference>
<dbReference type="PROSITE" id="PS51186">
    <property type="entry name" value="GNAT"/>
    <property type="match status" value="1"/>
</dbReference>
<evidence type="ECO:0000313" key="5">
    <source>
        <dbReference type="Proteomes" id="UP000199642"/>
    </source>
</evidence>
<sequence>MSILIRAAKLEDIPVILEINNYEILQTTVNYDIVPKTLEEQENWIHQKENAGFPILVAEINGRVEGFAFYGTFRPKYGYRFTVEHSVYIGPDSRGKGLGRKLMEQLIGIAKEAGYHSMVGGIDSSNLGSLEFHRKLGFREVGRFKEIGHKFDKWLDLIFVQLLLEESN</sequence>
<protein>
    <submittedName>
        <fullName evidence="4">Phosphinothricin acetyltransferase</fullName>
    </submittedName>
</protein>
<organism evidence="4 5">
    <name type="scientific">Algoriphagus hitonicola</name>
    <dbReference type="NCBI Taxonomy" id="435880"/>
    <lineage>
        <taxon>Bacteria</taxon>
        <taxon>Pseudomonadati</taxon>
        <taxon>Bacteroidota</taxon>
        <taxon>Cytophagia</taxon>
        <taxon>Cytophagales</taxon>
        <taxon>Cyclobacteriaceae</taxon>
        <taxon>Algoriphagus</taxon>
    </lineage>
</organism>
<dbReference type="SUPFAM" id="SSF55729">
    <property type="entry name" value="Acyl-CoA N-acyltransferases (Nat)"/>
    <property type="match status" value="1"/>
</dbReference>
<evidence type="ECO:0000256" key="2">
    <source>
        <dbReference type="ARBA" id="ARBA00023315"/>
    </source>
</evidence>
<dbReference type="EMBL" id="FOPC01000008">
    <property type="protein sequence ID" value="SFG81099.1"/>
    <property type="molecule type" value="Genomic_DNA"/>
</dbReference>
<dbReference type="CDD" id="cd04301">
    <property type="entry name" value="NAT_SF"/>
    <property type="match status" value="1"/>
</dbReference>
<reference evidence="5" key="1">
    <citation type="submission" date="2016-10" db="EMBL/GenBank/DDBJ databases">
        <authorList>
            <person name="Varghese N."/>
            <person name="Submissions S."/>
        </authorList>
    </citation>
    <scope>NUCLEOTIDE SEQUENCE [LARGE SCALE GENOMIC DNA]</scope>
    <source>
        <strain evidence="5">DSM 19315</strain>
    </source>
</reference>
<accession>A0A1I2UY34</accession>
<gene>
    <name evidence="4" type="ORF">SAMN04487988_108157</name>
</gene>
<dbReference type="Proteomes" id="UP000199642">
    <property type="component" value="Unassembled WGS sequence"/>
</dbReference>
<dbReference type="InterPro" id="IPR016181">
    <property type="entry name" value="Acyl_CoA_acyltransferase"/>
</dbReference>
<evidence type="ECO:0000259" key="3">
    <source>
        <dbReference type="PROSITE" id="PS51186"/>
    </source>
</evidence>
<keyword evidence="1 4" id="KW-0808">Transferase</keyword>
<dbReference type="AlphaFoldDB" id="A0A1I2UY34"/>